<dbReference type="GO" id="GO:0046872">
    <property type="term" value="F:metal ion binding"/>
    <property type="evidence" value="ECO:0007669"/>
    <property type="project" value="UniProtKB-UniRule"/>
</dbReference>
<keyword evidence="9" id="KW-0865">Zymogen</keyword>
<dbReference type="InterPro" id="IPR050728">
    <property type="entry name" value="Zinc_Metalloprotease_M4"/>
</dbReference>
<dbReference type="SUPFAM" id="SSF55486">
    <property type="entry name" value="Metalloproteases ('zincins'), catalytic domain"/>
    <property type="match status" value="1"/>
</dbReference>
<dbReference type="GO" id="GO:0004222">
    <property type="term" value="F:metalloendopeptidase activity"/>
    <property type="evidence" value="ECO:0007669"/>
    <property type="project" value="UniProtKB-UniRule"/>
</dbReference>
<evidence type="ECO:0000256" key="1">
    <source>
        <dbReference type="ARBA" id="ARBA00001947"/>
    </source>
</evidence>
<dbReference type="InterPro" id="IPR027268">
    <property type="entry name" value="Peptidase_M4/M1_CTD_sf"/>
</dbReference>
<reference evidence="16" key="2">
    <citation type="submission" date="2020-09" db="EMBL/GenBank/DDBJ databases">
        <authorList>
            <person name="Sun Q."/>
            <person name="Zhou Y."/>
        </authorList>
    </citation>
    <scope>NUCLEOTIDE SEQUENCE</scope>
    <source>
        <strain evidence="16">CGMCC 1.12754</strain>
    </source>
</reference>
<evidence type="ECO:0000256" key="11">
    <source>
        <dbReference type="RuleBase" id="RU366073"/>
    </source>
</evidence>
<comment type="cofactor">
    <cofactor evidence="1 11">
        <name>Zn(2+)</name>
        <dbReference type="ChEBI" id="CHEBI:29105"/>
    </cofactor>
</comment>
<evidence type="ECO:0000256" key="8">
    <source>
        <dbReference type="ARBA" id="ARBA00023049"/>
    </source>
</evidence>
<dbReference type="InterPro" id="IPR001570">
    <property type="entry name" value="Peptidase_M4_C_domain"/>
</dbReference>
<dbReference type="GO" id="GO:0005576">
    <property type="term" value="C:extracellular region"/>
    <property type="evidence" value="ECO:0007669"/>
    <property type="project" value="UniProtKB-SubCell"/>
</dbReference>
<feature type="signal peptide" evidence="11">
    <location>
        <begin position="1"/>
        <end position="27"/>
    </location>
</feature>
<dbReference type="Proteomes" id="UP000622860">
    <property type="component" value="Unassembled WGS sequence"/>
</dbReference>
<keyword evidence="6 11" id="KW-0378">Hydrolase</keyword>
<evidence type="ECO:0000256" key="9">
    <source>
        <dbReference type="ARBA" id="ARBA00023145"/>
    </source>
</evidence>
<dbReference type="InterPro" id="IPR025711">
    <property type="entry name" value="PepSY"/>
</dbReference>
<evidence type="ECO:0000256" key="4">
    <source>
        <dbReference type="ARBA" id="ARBA00022723"/>
    </source>
</evidence>
<dbReference type="Pfam" id="PF01447">
    <property type="entry name" value="Peptidase_M4"/>
    <property type="match status" value="1"/>
</dbReference>
<dbReference type="PANTHER" id="PTHR33794:SF1">
    <property type="entry name" value="BACILLOLYSIN"/>
    <property type="match status" value="1"/>
</dbReference>
<dbReference type="CDD" id="cd09597">
    <property type="entry name" value="M4_TLP"/>
    <property type="match status" value="1"/>
</dbReference>
<dbReference type="GO" id="GO:0006508">
    <property type="term" value="P:proteolysis"/>
    <property type="evidence" value="ECO:0007669"/>
    <property type="project" value="UniProtKB-KW"/>
</dbReference>
<keyword evidence="4" id="KW-0479">Metal-binding</keyword>
<keyword evidence="5 11" id="KW-0732">Signal</keyword>
<keyword evidence="7 11" id="KW-0862">Zinc</keyword>
<evidence type="ECO:0000259" key="14">
    <source>
        <dbReference type="Pfam" id="PF03413"/>
    </source>
</evidence>
<dbReference type="Gene3D" id="3.10.450.490">
    <property type="match status" value="1"/>
</dbReference>
<dbReference type="RefSeq" id="WP_188454939.1">
    <property type="nucleotide sequence ID" value="NZ_BMFR01000005.1"/>
</dbReference>
<feature type="active site" evidence="10">
    <location>
        <position position="376"/>
    </location>
</feature>
<dbReference type="Pfam" id="PF07504">
    <property type="entry name" value="FTP"/>
    <property type="match status" value="1"/>
</dbReference>
<sequence>MKKKYIVPAVLSSALLVGSFSVSDVLAKPHESSSISSVQAQKVWNKNANTPIFVKEKFTEKHAASDTSNALNYLKKNEKIIGVKNPGENLKVKSVQEDDLGMTHIRFNQTKNGVPIEGAEVIVHFNKKNEIVSVNGHHNKAAANNAIDTAASIKADKALELAKSSVKAPETLAYEPTSDLVVYPFEGKNSLAYKINVNFLGDEPGNWFVFVDANTGEVIDKYNALLHADEIKTKPHKGVGEGVHGDHRQLHTTMEIQSGQGTTFKLYDESHENLEGIYTFDYNTGSLFKNKSSSWKDEYQRPAVDAHYNSETVYEYYLNEHGRNSLDGEGMAIKSYVHFGNNYNNAFWNGRYMTYGDGDGEYMVPLAAGLDVAAHEMTHGVISHSANLQYRFQPGALNESFADVFGALIDEEDWELGEDIMAPTAKAEGRIALRSLSNPDQFPVSEARAPYGDGMYPEHMDEFYDMPINVDNGGVHVNSSITNHAAYLIGQQIGKHKLGQIYYRALTVYLTPTSDFSDARNAIVQSAADIYGEGSTEVEAVENGFDEVGIY</sequence>
<reference evidence="16" key="1">
    <citation type="journal article" date="2014" name="Int. J. Syst. Evol. Microbiol.">
        <title>Complete genome sequence of Corynebacterium casei LMG S-19264T (=DSM 44701T), isolated from a smear-ripened cheese.</title>
        <authorList>
            <consortium name="US DOE Joint Genome Institute (JGI-PGF)"/>
            <person name="Walter F."/>
            <person name="Albersmeier A."/>
            <person name="Kalinowski J."/>
            <person name="Ruckert C."/>
        </authorList>
    </citation>
    <scope>NUCLEOTIDE SEQUENCE</scope>
    <source>
        <strain evidence="16">CGMCC 1.12754</strain>
    </source>
</reference>
<dbReference type="InterPro" id="IPR013856">
    <property type="entry name" value="Peptidase_M4_domain"/>
</dbReference>
<dbReference type="Gene3D" id="3.10.170.10">
    <property type="match status" value="1"/>
</dbReference>
<evidence type="ECO:0000256" key="5">
    <source>
        <dbReference type="ARBA" id="ARBA00022729"/>
    </source>
</evidence>
<comment type="function">
    <text evidence="11">Extracellular zinc metalloprotease.</text>
</comment>
<keyword evidence="3 11" id="KW-0645">Protease</keyword>
<evidence type="ECO:0000256" key="7">
    <source>
        <dbReference type="ARBA" id="ARBA00022833"/>
    </source>
</evidence>
<dbReference type="AlphaFoldDB" id="A0A917M2M2"/>
<dbReference type="Pfam" id="PF02868">
    <property type="entry name" value="Peptidase_M4_C"/>
    <property type="match status" value="1"/>
</dbReference>
<protein>
    <recommendedName>
        <fullName evidence="11">Neutral metalloproteinase</fullName>
        <ecNumber evidence="11">3.4.24.-</ecNumber>
    </recommendedName>
</protein>
<keyword evidence="17" id="KW-1185">Reference proteome</keyword>
<organism evidence="16 17">
    <name type="scientific">Virgibacillus oceani</name>
    <dbReference type="NCBI Taxonomy" id="1479511"/>
    <lineage>
        <taxon>Bacteria</taxon>
        <taxon>Bacillati</taxon>
        <taxon>Bacillota</taxon>
        <taxon>Bacilli</taxon>
        <taxon>Bacillales</taxon>
        <taxon>Bacillaceae</taxon>
        <taxon>Virgibacillus</taxon>
    </lineage>
</organism>
<feature type="domain" description="Peptidase M4" evidence="12">
    <location>
        <begin position="238"/>
        <end position="382"/>
    </location>
</feature>
<dbReference type="Gene3D" id="3.10.450.40">
    <property type="match status" value="1"/>
</dbReference>
<keyword evidence="11" id="KW-0964">Secreted</keyword>
<evidence type="ECO:0000256" key="6">
    <source>
        <dbReference type="ARBA" id="ARBA00022801"/>
    </source>
</evidence>
<dbReference type="InterPro" id="IPR023612">
    <property type="entry name" value="Peptidase_M4"/>
</dbReference>
<feature type="chain" id="PRO_5038169950" description="Neutral metalloproteinase" evidence="11">
    <location>
        <begin position="28"/>
        <end position="551"/>
    </location>
</feature>
<comment type="similarity">
    <text evidence="2 11">Belongs to the peptidase M4 family.</text>
</comment>
<dbReference type="PRINTS" id="PR00730">
    <property type="entry name" value="THERMOLYSIN"/>
</dbReference>
<dbReference type="Gene3D" id="1.10.390.10">
    <property type="entry name" value="Neutral Protease Domain 2"/>
    <property type="match status" value="1"/>
</dbReference>
<keyword evidence="8 11" id="KW-0482">Metalloprotease</keyword>
<dbReference type="PANTHER" id="PTHR33794">
    <property type="entry name" value="BACILLOLYSIN"/>
    <property type="match status" value="1"/>
</dbReference>
<dbReference type="Pfam" id="PF03413">
    <property type="entry name" value="PepSY"/>
    <property type="match status" value="1"/>
</dbReference>
<accession>A0A917M2M2</accession>
<dbReference type="EC" id="3.4.24.-" evidence="11"/>
<evidence type="ECO:0000256" key="3">
    <source>
        <dbReference type="ARBA" id="ARBA00022670"/>
    </source>
</evidence>
<feature type="domain" description="PepSY" evidence="14">
    <location>
        <begin position="155"/>
        <end position="221"/>
    </location>
</feature>
<evidence type="ECO:0000259" key="13">
    <source>
        <dbReference type="Pfam" id="PF02868"/>
    </source>
</evidence>
<comment type="caution">
    <text evidence="16">The sequence shown here is derived from an EMBL/GenBank/DDBJ whole genome shotgun (WGS) entry which is preliminary data.</text>
</comment>
<dbReference type="EMBL" id="BMFR01000005">
    <property type="protein sequence ID" value="GGG72972.1"/>
    <property type="molecule type" value="Genomic_DNA"/>
</dbReference>
<feature type="domain" description="FTP" evidence="15">
    <location>
        <begin position="88"/>
        <end position="136"/>
    </location>
</feature>
<evidence type="ECO:0000313" key="17">
    <source>
        <dbReference type="Proteomes" id="UP000622860"/>
    </source>
</evidence>
<evidence type="ECO:0000256" key="10">
    <source>
        <dbReference type="PIRSR" id="PIRSR623612-1"/>
    </source>
</evidence>
<gene>
    <name evidence="16" type="ORF">GCM10011398_16730</name>
</gene>
<comment type="subcellular location">
    <subcellularLocation>
        <location evidence="11">Secreted</location>
    </subcellularLocation>
</comment>
<feature type="domain" description="Peptidase M4 C-terminal" evidence="13">
    <location>
        <begin position="386"/>
        <end position="550"/>
    </location>
</feature>
<evidence type="ECO:0000256" key="2">
    <source>
        <dbReference type="ARBA" id="ARBA00009388"/>
    </source>
</evidence>
<evidence type="ECO:0000313" key="16">
    <source>
        <dbReference type="EMBL" id="GGG72972.1"/>
    </source>
</evidence>
<dbReference type="InterPro" id="IPR011096">
    <property type="entry name" value="FTP_domain"/>
</dbReference>
<proteinExistence type="inferred from homology"/>
<evidence type="ECO:0000259" key="12">
    <source>
        <dbReference type="Pfam" id="PF01447"/>
    </source>
</evidence>
<evidence type="ECO:0000259" key="15">
    <source>
        <dbReference type="Pfam" id="PF07504"/>
    </source>
</evidence>
<feature type="active site" description="Proton donor" evidence="10">
    <location>
        <position position="476"/>
    </location>
</feature>
<name>A0A917M2M2_9BACI</name>